<reference evidence="2 3" key="1">
    <citation type="journal article" date="2019" name="Commun. Biol.">
        <title>The bagworm genome reveals a unique fibroin gene that provides high tensile strength.</title>
        <authorList>
            <person name="Kono N."/>
            <person name="Nakamura H."/>
            <person name="Ohtoshi R."/>
            <person name="Tomita M."/>
            <person name="Numata K."/>
            <person name="Arakawa K."/>
        </authorList>
    </citation>
    <scope>NUCLEOTIDE SEQUENCE [LARGE SCALE GENOMIC DNA]</scope>
</reference>
<keyword evidence="1" id="KW-0812">Transmembrane</keyword>
<feature type="transmembrane region" description="Helical" evidence="1">
    <location>
        <begin position="94"/>
        <end position="114"/>
    </location>
</feature>
<dbReference type="Proteomes" id="UP000299102">
    <property type="component" value="Unassembled WGS sequence"/>
</dbReference>
<dbReference type="EMBL" id="BGZK01000038">
    <property type="protein sequence ID" value="GBP09895.1"/>
    <property type="molecule type" value="Genomic_DNA"/>
</dbReference>
<dbReference type="AlphaFoldDB" id="A0A4C1T6S4"/>
<evidence type="ECO:0000313" key="3">
    <source>
        <dbReference type="Proteomes" id="UP000299102"/>
    </source>
</evidence>
<organism evidence="2 3">
    <name type="scientific">Eumeta variegata</name>
    <name type="common">Bagworm moth</name>
    <name type="synonym">Eumeta japonica</name>
    <dbReference type="NCBI Taxonomy" id="151549"/>
    <lineage>
        <taxon>Eukaryota</taxon>
        <taxon>Metazoa</taxon>
        <taxon>Ecdysozoa</taxon>
        <taxon>Arthropoda</taxon>
        <taxon>Hexapoda</taxon>
        <taxon>Insecta</taxon>
        <taxon>Pterygota</taxon>
        <taxon>Neoptera</taxon>
        <taxon>Endopterygota</taxon>
        <taxon>Lepidoptera</taxon>
        <taxon>Glossata</taxon>
        <taxon>Ditrysia</taxon>
        <taxon>Tineoidea</taxon>
        <taxon>Psychidae</taxon>
        <taxon>Oiketicinae</taxon>
        <taxon>Eumeta</taxon>
    </lineage>
</organism>
<proteinExistence type="predicted"/>
<protein>
    <submittedName>
        <fullName evidence="2">Uncharacterized protein</fullName>
    </submittedName>
</protein>
<accession>A0A4C1T6S4</accession>
<evidence type="ECO:0000313" key="2">
    <source>
        <dbReference type="EMBL" id="GBP09895.1"/>
    </source>
</evidence>
<keyword evidence="1" id="KW-1133">Transmembrane helix</keyword>
<name>A0A4C1T6S4_EUMVA</name>
<keyword evidence="3" id="KW-1185">Reference proteome</keyword>
<evidence type="ECO:0000256" key="1">
    <source>
        <dbReference type="SAM" id="Phobius"/>
    </source>
</evidence>
<sequence length="206" mass="23918">MSLFVHEQQLLNGFLSLKKDGVLLKMKRRRVGRQPQPVSQTISKDNVQEVEKLIQVYTSPRRQSPQRAALASPTVCQIACLTFIIIAPGLEVEAWCYVATYYVATILVWIALLYNGNYQTIFRISLAELKSAITNYKQVYKENRDTTYDLPIEWENKGASQEYLTSNELIDIRPLQPARTEARPYWFRDRSDGRRYVALSNWHQVD</sequence>
<keyword evidence="1" id="KW-0472">Membrane</keyword>
<comment type="caution">
    <text evidence="2">The sequence shown here is derived from an EMBL/GenBank/DDBJ whole genome shotgun (WGS) entry which is preliminary data.</text>
</comment>
<feature type="transmembrane region" description="Helical" evidence="1">
    <location>
        <begin position="68"/>
        <end position="88"/>
    </location>
</feature>
<gene>
    <name evidence="2" type="ORF">EVAR_92442_1</name>
</gene>